<feature type="transmembrane region" description="Helical" evidence="1">
    <location>
        <begin position="181"/>
        <end position="201"/>
    </location>
</feature>
<dbReference type="OrthoDB" id="238795at2"/>
<dbReference type="InterPro" id="IPR052528">
    <property type="entry name" value="Sugar_transport-like"/>
</dbReference>
<dbReference type="InterPro" id="IPR036259">
    <property type="entry name" value="MFS_trans_sf"/>
</dbReference>
<dbReference type="RefSeq" id="WP_145063197.1">
    <property type="nucleotide sequence ID" value="NZ_CP036263.1"/>
</dbReference>
<evidence type="ECO:0000313" key="3">
    <source>
        <dbReference type="Proteomes" id="UP000319852"/>
    </source>
</evidence>
<dbReference type="PANTHER" id="PTHR23526">
    <property type="entry name" value="INTEGRAL MEMBRANE TRANSPORT PROTEIN-RELATED"/>
    <property type="match status" value="1"/>
</dbReference>
<name>A0A517N215_9BACT</name>
<feature type="transmembrane region" description="Helical" evidence="1">
    <location>
        <begin position="393"/>
        <end position="417"/>
    </location>
</feature>
<feature type="transmembrane region" description="Helical" evidence="1">
    <location>
        <begin position="332"/>
        <end position="351"/>
    </location>
</feature>
<protein>
    <submittedName>
        <fullName evidence="2">Major Facilitator Superfamily protein</fullName>
    </submittedName>
</protein>
<dbReference type="EMBL" id="CP036263">
    <property type="protein sequence ID" value="QDT01186.1"/>
    <property type="molecule type" value="Genomic_DNA"/>
</dbReference>
<dbReference type="KEGG" id="amob:HG15A2_45280"/>
<reference evidence="2 3" key="1">
    <citation type="submission" date="2019-02" db="EMBL/GenBank/DDBJ databases">
        <title>Deep-cultivation of Planctomycetes and their phenomic and genomic characterization uncovers novel biology.</title>
        <authorList>
            <person name="Wiegand S."/>
            <person name="Jogler M."/>
            <person name="Boedeker C."/>
            <person name="Pinto D."/>
            <person name="Vollmers J."/>
            <person name="Rivas-Marin E."/>
            <person name="Kohn T."/>
            <person name="Peeters S.H."/>
            <person name="Heuer A."/>
            <person name="Rast P."/>
            <person name="Oberbeckmann S."/>
            <person name="Bunk B."/>
            <person name="Jeske O."/>
            <person name="Meyerdierks A."/>
            <person name="Storesund J.E."/>
            <person name="Kallscheuer N."/>
            <person name="Luecker S."/>
            <person name="Lage O.M."/>
            <person name="Pohl T."/>
            <person name="Merkel B.J."/>
            <person name="Hornburger P."/>
            <person name="Mueller R.-W."/>
            <person name="Bruemmer F."/>
            <person name="Labrenz M."/>
            <person name="Spormann A.M."/>
            <person name="Op den Camp H."/>
            <person name="Overmann J."/>
            <person name="Amann R."/>
            <person name="Jetten M.S.M."/>
            <person name="Mascher T."/>
            <person name="Medema M.H."/>
            <person name="Devos D.P."/>
            <person name="Kaster A.-K."/>
            <person name="Ovreas L."/>
            <person name="Rohde M."/>
            <person name="Galperin M.Y."/>
            <person name="Jogler C."/>
        </authorList>
    </citation>
    <scope>NUCLEOTIDE SEQUENCE [LARGE SCALE GENOMIC DNA]</scope>
    <source>
        <strain evidence="2 3">HG15A2</strain>
    </source>
</reference>
<evidence type="ECO:0000313" key="2">
    <source>
        <dbReference type="EMBL" id="QDT01186.1"/>
    </source>
</evidence>
<feature type="transmembrane region" description="Helical" evidence="1">
    <location>
        <begin position="357"/>
        <end position="381"/>
    </location>
</feature>
<organism evidence="2 3">
    <name type="scientific">Adhaeretor mobilis</name>
    <dbReference type="NCBI Taxonomy" id="1930276"/>
    <lineage>
        <taxon>Bacteria</taxon>
        <taxon>Pseudomonadati</taxon>
        <taxon>Planctomycetota</taxon>
        <taxon>Planctomycetia</taxon>
        <taxon>Pirellulales</taxon>
        <taxon>Lacipirellulaceae</taxon>
        <taxon>Adhaeretor</taxon>
    </lineage>
</organism>
<keyword evidence="1" id="KW-0472">Membrane</keyword>
<feature type="transmembrane region" description="Helical" evidence="1">
    <location>
        <begin position="299"/>
        <end position="320"/>
    </location>
</feature>
<feature type="transmembrane region" description="Helical" evidence="1">
    <location>
        <begin position="213"/>
        <end position="234"/>
    </location>
</feature>
<feature type="transmembrane region" description="Helical" evidence="1">
    <location>
        <begin position="107"/>
        <end position="128"/>
    </location>
</feature>
<keyword evidence="3" id="KW-1185">Reference proteome</keyword>
<dbReference type="Proteomes" id="UP000319852">
    <property type="component" value="Chromosome"/>
</dbReference>
<feature type="transmembrane region" description="Helical" evidence="1">
    <location>
        <begin position="140"/>
        <end position="160"/>
    </location>
</feature>
<sequence length="448" mass="49367">MPQLIEETPPQELVGGTLAVPVETPASVSQADGPREGRNFIFLMIHQVLFRIGWIFKTESIIMPAVMDFIGGGPVMRSSLMVFNRLGFSVPQVLFARRLKVLPSKKWAVTVGSFAMAIPFTILAIIWANGWWQAADGSPAVWMPYLFLALYAVFFCTTGMNQLAAHALQGKLIRANLRGRLFAATVLVGAPTSILAAWYFLPGWLADPTTGFVYIFAAPALGFALASMFVAMTVEEPDGFQEVITPLWQRFQNAWNTSKENPNFARLAVVAVLFSATFMMFPHYQTLGRGEDEVSMTVLMKWVCVQHIAVAIFSLIIGPLADWLGNRAALRLTLFGASLAPLMAVVLSLLPEEVSRQWYWLMFAPIGFTPVTMRILINYTLEVAPASEHPRYVSAVSMCLALPVIFGAVPVGVLIRWTGYTPIFAFGAIALMLATLQTFRLAEPRHAA</sequence>
<dbReference type="PANTHER" id="PTHR23526:SF1">
    <property type="entry name" value="MAJOR FACILITATOR SUPERFAMILY MFS_1"/>
    <property type="match status" value="1"/>
</dbReference>
<feature type="transmembrane region" description="Helical" evidence="1">
    <location>
        <begin position="264"/>
        <end position="284"/>
    </location>
</feature>
<keyword evidence="1" id="KW-0812">Transmembrane</keyword>
<proteinExistence type="predicted"/>
<dbReference type="Gene3D" id="1.20.1250.20">
    <property type="entry name" value="MFS general substrate transporter like domains"/>
    <property type="match status" value="1"/>
</dbReference>
<feature type="transmembrane region" description="Helical" evidence="1">
    <location>
        <begin position="423"/>
        <end position="442"/>
    </location>
</feature>
<gene>
    <name evidence="2" type="ORF">HG15A2_45280</name>
</gene>
<accession>A0A517N215</accession>
<evidence type="ECO:0000256" key="1">
    <source>
        <dbReference type="SAM" id="Phobius"/>
    </source>
</evidence>
<keyword evidence="1" id="KW-1133">Transmembrane helix</keyword>
<dbReference type="AlphaFoldDB" id="A0A517N215"/>
<dbReference type="SUPFAM" id="SSF103473">
    <property type="entry name" value="MFS general substrate transporter"/>
    <property type="match status" value="1"/>
</dbReference>